<keyword evidence="2" id="KW-1185">Reference proteome</keyword>
<protein>
    <submittedName>
        <fullName evidence="1">Uncharacterized protein</fullName>
    </submittedName>
</protein>
<evidence type="ECO:0000313" key="2">
    <source>
        <dbReference type="Proteomes" id="UP000230233"/>
    </source>
</evidence>
<accession>A0A2G5VC88</accession>
<comment type="caution">
    <text evidence="1">The sequence shown here is derived from an EMBL/GenBank/DDBJ whole genome shotgun (WGS) entry which is preliminary data.</text>
</comment>
<name>A0A2G5VC88_9PELO</name>
<dbReference type="AlphaFoldDB" id="A0A2G5VC88"/>
<dbReference type="Proteomes" id="UP000230233">
    <property type="component" value="Chromosome II"/>
</dbReference>
<proteinExistence type="predicted"/>
<reference evidence="2" key="1">
    <citation type="submission" date="2017-10" db="EMBL/GenBank/DDBJ databases">
        <title>Rapid genome shrinkage in a self-fertile nematode reveals novel sperm competition proteins.</title>
        <authorList>
            <person name="Yin D."/>
            <person name="Schwarz E.M."/>
            <person name="Thomas C.G."/>
            <person name="Felde R.L."/>
            <person name="Korf I.F."/>
            <person name="Cutter A.D."/>
            <person name="Schartner C.M."/>
            <person name="Ralston E.J."/>
            <person name="Meyer B.J."/>
            <person name="Haag E.S."/>
        </authorList>
    </citation>
    <scope>NUCLEOTIDE SEQUENCE [LARGE SCALE GENOMIC DNA]</scope>
    <source>
        <strain evidence="2">JU1422</strain>
    </source>
</reference>
<evidence type="ECO:0000313" key="1">
    <source>
        <dbReference type="EMBL" id="PIC49347.1"/>
    </source>
</evidence>
<sequence length="74" mass="8201">MFRKACEAFYATTDKIGDQGVFGYGFCCKANEMCPPSVGETSVGETSTIGEPFYTEVIILKKLWALPMILLFFS</sequence>
<organism evidence="1 2">
    <name type="scientific">Caenorhabditis nigoni</name>
    <dbReference type="NCBI Taxonomy" id="1611254"/>
    <lineage>
        <taxon>Eukaryota</taxon>
        <taxon>Metazoa</taxon>
        <taxon>Ecdysozoa</taxon>
        <taxon>Nematoda</taxon>
        <taxon>Chromadorea</taxon>
        <taxon>Rhabditida</taxon>
        <taxon>Rhabditina</taxon>
        <taxon>Rhabditomorpha</taxon>
        <taxon>Rhabditoidea</taxon>
        <taxon>Rhabditidae</taxon>
        <taxon>Peloderinae</taxon>
        <taxon>Caenorhabditis</taxon>
    </lineage>
</organism>
<gene>
    <name evidence="1" type="primary">Cnig_chr_II.g7986</name>
    <name evidence="1" type="ORF">B9Z55_007986</name>
</gene>
<dbReference type="EMBL" id="PDUG01000002">
    <property type="protein sequence ID" value="PIC49347.1"/>
    <property type="molecule type" value="Genomic_DNA"/>
</dbReference>